<evidence type="ECO:0000256" key="1">
    <source>
        <dbReference type="SAM" id="MobiDB-lite"/>
    </source>
</evidence>
<accession>A0A6J5YM66</accession>
<dbReference type="AlphaFoldDB" id="A0A6J5YM66"/>
<feature type="compositionally biased region" description="Basic and acidic residues" evidence="1">
    <location>
        <begin position="1"/>
        <end position="14"/>
    </location>
</feature>
<feature type="region of interest" description="Disordered" evidence="1">
    <location>
        <begin position="1"/>
        <end position="20"/>
    </location>
</feature>
<sequence>MQPEGPQRRGERGDLSGQHRRCIGNAGLHDGDLAIEIWMFNPVVETSSFQRVVEITGAVRGDDHDGWNRSGEGAEFGNGD</sequence>
<evidence type="ECO:0000313" key="2">
    <source>
        <dbReference type="EMBL" id="CAB4324542.1"/>
    </source>
</evidence>
<name>A0A6J5YM66_9ZZZZ</name>
<feature type="region of interest" description="Disordered" evidence="1">
    <location>
        <begin position="61"/>
        <end position="80"/>
    </location>
</feature>
<protein>
    <submittedName>
        <fullName evidence="2">Unannotated protein</fullName>
    </submittedName>
</protein>
<reference evidence="2" key="1">
    <citation type="submission" date="2020-05" db="EMBL/GenBank/DDBJ databases">
        <authorList>
            <person name="Chiriac C."/>
            <person name="Salcher M."/>
            <person name="Ghai R."/>
            <person name="Kavagutti S V."/>
        </authorList>
    </citation>
    <scope>NUCLEOTIDE SEQUENCE</scope>
</reference>
<dbReference type="EMBL" id="CAEMXZ010000167">
    <property type="protein sequence ID" value="CAB4324542.1"/>
    <property type="molecule type" value="Genomic_DNA"/>
</dbReference>
<proteinExistence type="predicted"/>
<organism evidence="2">
    <name type="scientific">freshwater metagenome</name>
    <dbReference type="NCBI Taxonomy" id="449393"/>
    <lineage>
        <taxon>unclassified sequences</taxon>
        <taxon>metagenomes</taxon>
        <taxon>ecological metagenomes</taxon>
    </lineage>
</organism>
<gene>
    <name evidence="2" type="ORF">UFOPK1392_02317</name>
</gene>